<dbReference type="AlphaFoldDB" id="W2WIN6"/>
<protein>
    <submittedName>
        <fullName evidence="2">Uncharacterized protein</fullName>
    </submittedName>
</protein>
<gene>
    <name evidence="2" type="ORF">F441_13932</name>
</gene>
<reference evidence="2 3" key="1">
    <citation type="submission" date="2013-11" db="EMBL/GenBank/DDBJ databases">
        <title>The Genome Sequence of Phytophthora parasitica CJ01A1.</title>
        <authorList>
            <consortium name="The Broad Institute Genomics Platform"/>
            <person name="Russ C."/>
            <person name="Tyler B."/>
            <person name="Panabieres F."/>
            <person name="Shan W."/>
            <person name="Tripathy S."/>
            <person name="Grunwald N."/>
            <person name="Machado M."/>
            <person name="Johnson C.S."/>
            <person name="Walker B."/>
            <person name="Young S.K."/>
            <person name="Zeng Q."/>
            <person name="Gargeya S."/>
            <person name="Fitzgerald M."/>
            <person name="Haas B."/>
            <person name="Abouelleil A."/>
            <person name="Allen A.W."/>
            <person name="Alvarado L."/>
            <person name="Arachchi H.M."/>
            <person name="Berlin A.M."/>
            <person name="Chapman S.B."/>
            <person name="Gainer-Dewar J."/>
            <person name="Goldberg J."/>
            <person name="Griggs A."/>
            <person name="Gujja S."/>
            <person name="Hansen M."/>
            <person name="Howarth C."/>
            <person name="Imamovic A."/>
            <person name="Ireland A."/>
            <person name="Larimer J."/>
            <person name="McCowan C."/>
            <person name="Murphy C."/>
            <person name="Pearson M."/>
            <person name="Poon T.W."/>
            <person name="Priest M."/>
            <person name="Roberts A."/>
            <person name="Saif S."/>
            <person name="Shea T."/>
            <person name="Sisk P."/>
            <person name="Sykes S."/>
            <person name="Wortman J."/>
            <person name="Nusbaum C."/>
            <person name="Birren B."/>
        </authorList>
    </citation>
    <scope>NUCLEOTIDE SEQUENCE [LARGE SCALE GENOMIC DNA]</scope>
    <source>
        <strain evidence="2 3">CJ01A1</strain>
    </source>
</reference>
<evidence type="ECO:0000313" key="3">
    <source>
        <dbReference type="Proteomes" id="UP000018958"/>
    </source>
</evidence>
<evidence type="ECO:0000256" key="1">
    <source>
        <dbReference type="SAM" id="MobiDB-lite"/>
    </source>
</evidence>
<evidence type="ECO:0000313" key="2">
    <source>
        <dbReference type="EMBL" id="ETP10440.1"/>
    </source>
</evidence>
<organism evidence="2 3">
    <name type="scientific">Phytophthora nicotianae CJ01A1</name>
    <dbReference type="NCBI Taxonomy" id="1317063"/>
    <lineage>
        <taxon>Eukaryota</taxon>
        <taxon>Sar</taxon>
        <taxon>Stramenopiles</taxon>
        <taxon>Oomycota</taxon>
        <taxon>Peronosporomycetes</taxon>
        <taxon>Peronosporales</taxon>
        <taxon>Peronosporaceae</taxon>
        <taxon>Phytophthora</taxon>
    </lineage>
</organism>
<dbReference type="EMBL" id="ANIX01002768">
    <property type="protein sequence ID" value="ETP10440.1"/>
    <property type="molecule type" value="Genomic_DNA"/>
</dbReference>
<comment type="caution">
    <text evidence="2">The sequence shown here is derived from an EMBL/GenBank/DDBJ whole genome shotgun (WGS) entry which is preliminary data.</text>
</comment>
<proteinExistence type="predicted"/>
<feature type="region of interest" description="Disordered" evidence="1">
    <location>
        <begin position="75"/>
        <end position="107"/>
    </location>
</feature>
<name>W2WIN6_PHYNI</name>
<accession>W2WIN6</accession>
<sequence length="201" mass="20391">MLSSSPLNFVSFRAFAFLRTITCRGGKSLPPVCTAFAAAAGGARPGQPPPRPPPFPASVKCIASTAKPASVSSSAPALASVSDPVPPAGGVSSPRPSRAPPPDDALLPRPTPCESLLAFLPAPRPPVLPLVGSPQSRLPKVKPPISKFIGVRPVDGRIPLVSSVTTTPSPVSTVVAAPGCRCLLADACTALAGRSRDAARR</sequence>
<dbReference type="Proteomes" id="UP000018958">
    <property type="component" value="Unassembled WGS sequence"/>
</dbReference>